<dbReference type="AlphaFoldDB" id="A0A8K0URQ9"/>
<organism evidence="3 4">
    <name type="scientific">Cristinia sonorae</name>
    <dbReference type="NCBI Taxonomy" id="1940300"/>
    <lineage>
        <taxon>Eukaryota</taxon>
        <taxon>Fungi</taxon>
        <taxon>Dikarya</taxon>
        <taxon>Basidiomycota</taxon>
        <taxon>Agaricomycotina</taxon>
        <taxon>Agaricomycetes</taxon>
        <taxon>Agaricomycetidae</taxon>
        <taxon>Agaricales</taxon>
        <taxon>Pleurotineae</taxon>
        <taxon>Stephanosporaceae</taxon>
        <taxon>Cristinia</taxon>
    </lineage>
</organism>
<feature type="region of interest" description="Disordered" evidence="1">
    <location>
        <begin position="592"/>
        <end position="613"/>
    </location>
</feature>
<gene>
    <name evidence="3" type="ORF">BXZ70DRAFT_114735</name>
</gene>
<dbReference type="InterPro" id="IPR021967">
    <property type="entry name" value="Nup98_C"/>
</dbReference>
<feature type="compositionally biased region" description="Acidic residues" evidence="1">
    <location>
        <begin position="49"/>
        <end position="81"/>
    </location>
</feature>
<dbReference type="Proteomes" id="UP000813824">
    <property type="component" value="Unassembled WGS sequence"/>
</dbReference>
<dbReference type="EMBL" id="JAEVFJ010000013">
    <property type="protein sequence ID" value="KAH8101186.1"/>
    <property type="molecule type" value="Genomic_DNA"/>
</dbReference>
<dbReference type="OrthoDB" id="3797628at2759"/>
<proteinExistence type="predicted"/>
<feature type="region of interest" description="Disordered" evidence="1">
    <location>
        <begin position="129"/>
        <end position="183"/>
    </location>
</feature>
<feature type="domain" description="Nuclear pore complex protein NUP96 C-terminal" evidence="2">
    <location>
        <begin position="382"/>
        <end position="690"/>
    </location>
</feature>
<keyword evidence="4" id="KW-1185">Reference proteome</keyword>
<comment type="caution">
    <text evidence="3">The sequence shown here is derived from an EMBL/GenBank/DDBJ whole genome shotgun (WGS) entry which is preliminary data.</text>
</comment>
<reference evidence="3" key="1">
    <citation type="journal article" date="2021" name="New Phytol.">
        <title>Evolutionary innovations through gain and loss of genes in the ectomycorrhizal Boletales.</title>
        <authorList>
            <person name="Wu G."/>
            <person name="Miyauchi S."/>
            <person name="Morin E."/>
            <person name="Kuo A."/>
            <person name="Drula E."/>
            <person name="Varga T."/>
            <person name="Kohler A."/>
            <person name="Feng B."/>
            <person name="Cao Y."/>
            <person name="Lipzen A."/>
            <person name="Daum C."/>
            <person name="Hundley H."/>
            <person name="Pangilinan J."/>
            <person name="Johnson J."/>
            <person name="Barry K."/>
            <person name="LaButti K."/>
            <person name="Ng V."/>
            <person name="Ahrendt S."/>
            <person name="Min B."/>
            <person name="Choi I.G."/>
            <person name="Park H."/>
            <person name="Plett J.M."/>
            <person name="Magnuson J."/>
            <person name="Spatafora J.W."/>
            <person name="Nagy L.G."/>
            <person name="Henrissat B."/>
            <person name="Grigoriev I.V."/>
            <person name="Yang Z.L."/>
            <person name="Xu J."/>
            <person name="Martin F.M."/>
        </authorList>
    </citation>
    <scope>NUCLEOTIDE SEQUENCE</scope>
    <source>
        <strain evidence="3">KKN 215</strain>
    </source>
</reference>
<evidence type="ECO:0000313" key="3">
    <source>
        <dbReference type="EMBL" id="KAH8101186.1"/>
    </source>
</evidence>
<feature type="compositionally biased region" description="Basic residues" evidence="1">
    <location>
        <begin position="138"/>
        <end position="154"/>
    </location>
</feature>
<feature type="compositionally biased region" description="Basic and acidic residues" evidence="1">
    <location>
        <begin position="155"/>
        <end position="177"/>
    </location>
</feature>
<evidence type="ECO:0000259" key="2">
    <source>
        <dbReference type="Pfam" id="PF12110"/>
    </source>
</evidence>
<protein>
    <submittedName>
        <fullName evidence="3">Nuclear protein 96-domain-containing protein</fullName>
    </submittedName>
</protein>
<accession>A0A8K0URQ9</accession>
<evidence type="ECO:0000256" key="1">
    <source>
        <dbReference type="SAM" id="MobiDB-lite"/>
    </source>
</evidence>
<dbReference type="Gene3D" id="1.25.40.690">
    <property type="match status" value="1"/>
</dbReference>
<evidence type="ECO:0000313" key="4">
    <source>
        <dbReference type="Proteomes" id="UP000813824"/>
    </source>
</evidence>
<dbReference type="Pfam" id="PF12110">
    <property type="entry name" value="Nup96"/>
    <property type="match status" value="1"/>
</dbReference>
<name>A0A8K0URQ9_9AGAR</name>
<feature type="region of interest" description="Disordered" evidence="1">
    <location>
        <begin position="1"/>
        <end position="98"/>
    </location>
</feature>
<sequence length="869" mass="95833">MARFRAYDSETEDEHASGSENGEVEPKVQQVPIPAPVAQSHGPYRADESQDEDMGVEGEVEEEEEEEESQQGEVTDEDDSESDYRASPPRKVGDPSVIPWARDVGVDSQRMHVMQSALFRVPEEARAMREVEQQTKAQPRKKLVFPKTLSRKHSRDSDGEGLRAESLQRKSFGHDIEPLPYRPSRKYARVGNAASAVSGNENALVDAGLSMGRSFRVGWGPGGTLAHLARLCGPLDSPPETANSSTVTLTTVPIFATSEAEAMDRATKLLSHHLGQKNRSPTIIIDADGVPFANPSSDLTFGSFAALFPTTDTSFEASLFRLGKALFDPLDLRLPEELSSDVRARVLNLHRKAALSEWLQTYVASSVDADLRNNPGSEWPATVFTYLTGNQIAKACDAAIDAGNVRLATLLSQCPGDADFKEDLRTQLALWRDQRVDAHISEDVRKIYSLLAGNVGVLEGSKGTGAEQCPDLPISKGLDWKRSFGLQLWFGQSMDTSIADVFAAFQDSLEDHGSSPVPWYNEGKGSTSAWKTPQGAKTPDLLYSLIRLYADPDLSLSDILHPFSYGASPLDHRLAWHLYIILSRCLRTRDLEDREDPGASDGPDAGEEVEGHSPSADLLANSYAMQLERLGFIQEAAFVLLHIEGSAGRRKVIKELLARSASKIDDYMLKGLCGSLRIPESWVNEAKATYALDQGDVYGAFEHYLKAGLFNAAHDLAVLQLAPDAVIRRDMALLTDIFQRFSGLIVYEWSVRGKIFLDYAHAMTRLPELRELHRSDAVQDASHAVEIEEFSRSIPKLLAILPDVLPDRTDVRHKVAASEMLSGLTSRLDQLRPSSIQAQIRHPDATEGTRLRHVHAASLHRFLRMVEAV</sequence>